<dbReference type="Gene3D" id="3.30.70.330">
    <property type="match status" value="2"/>
</dbReference>
<dbReference type="CDD" id="cd12239">
    <property type="entry name" value="RRM2_RBM40_like"/>
    <property type="match status" value="1"/>
</dbReference>
<evidence type="ECO:0000256" key="1">
    <source>
        <dbReference type="ARBA" id="ARBA00004123"/>
    </source>
</evidence>
<dbReference type="InterPro" id="IPR000504">
    <property type="entry name" value="RRM_dom"/>
</dbReference>
<reference evidence="9" key="1">
    <citation type="submission" date="2022-04" db="EMBL/GenBank/DDBJ databases">
        <authorList>
            <person name="Xu L."/>
            <person name="Lv Z."/>
        </authorList>
    </citation>
    <scope>NUCLEOTIDE SEQUENCE</scope>
    <source>
        <strain evidence="9">LV_2022a</strain>
    </source>
</reference>
<dbReference type="SMART" id="SM00360">
    <property type="entry name" value="RRM"/>
    <property type="match status" value="2"/>
</dbReference>
<dbReference type="GO" id="GO:0000398">
    <property type="term" value="P:mRNA splicing, via spliceosome"/>
    <property type="evidence" value="ECO:0007669"/>
    <property type="project" value="TreeGrafter"/>
</dbReference>
<dbReference type="InterPro" id="IPR045164">
    <property type="entry name" value="RBM41/RNPC3"/>
</dbReference>
<comment type="subcellular location">
    <subcellularLocation>
        <location evidence="1">Nucleus</location>
    </subcellularLocation>
</comment>
<dbReference type="AlphaFoldDB" id="A0AAE2D377"/>
<dbReference type="Proteomes" id="UP001292079">
    <property type="component" value="Unassembled WGS sequence"/>
</dbReference>
<evidence type="ECO:0000259" key="8">
    <source>
        <dbReference type="PROSITE" id="PS50102"/>
    </source>
</evidence>
<dbReference type="CDD" id="cd12238">
    <property type="entry name" value="RRM1_RBM40_like"/>
    <property type="match status" value="1"/>
</dbReference>
<keyword evidence="3" id="KW-0677">Repeat</keyword>
<evidence type="ECO:0000256" key="2">
    <source>
        <dbReference type="ARBA" id="ARBA00020364"/>
    </source>
</evidence>
<protein>
    <recommendedName>
        <fullName evidence="2">RNA-binding region-containing protein 3</fullName>
    </recommendedName>
</protein>
<evidence type="ECO:0000256" key="3">
    <source>
        <dbReference type="ARBA" id="ARBA00022737"/>
    </source>
</evidence>
<keyword evidence="5" id="KW-0539">Nucleus</keyword>
<gene>
    <name evidence="9" type="ORF">MN116_007014</name>
</gene>
<dbReference type="GO" id="GO:0005689">
    <property type="term" value="C:U12-type spliceosomal complex"/>
    <property type="evidence" value="ECO:0007669"/>
    <property type="project" value="TreeGrafter"/>
</dbReference>
<dbReference type="EMBL" id="JALJAT010000005">
    <property type="protein sequence ID" value="KAK4469464.1"/>
    <property type="molecule type" value="Genomic_DNA"/>
</dbReference>
<evidence type="ECO:0000313" key="9">
    <source>
        <dbReference type="EMBL" id="KAK4469464.1"/>
    </source>
</evidence>
<dbReference type="GO" id="GO:0097157">
    <property type="term" value="F:pre-mRNA intronic binding"/>
    <property type="evidence" value="ECO:0007669"/>
    <property type="project" value="TreeGrafter"/>
</dbReference>
<dbReference type="GO" id="GO:0030626">
    <property type="term" value="F:U12 snRNA binding"/>
    <property type="evidence" value="ECO:0007669"/>
    <property type="project" value="TreeGrafter"/>
</dbReference>
<comment type="caution">
    <text evidence="9">The sequence shown here is derived from an EMBL/GenBank/DDBJ whole genome shotgun (WGS) entry which is preliminary data.</text>
</comment>
<dbReference type="InterPro" id="IPR012677">
    <property type="entry name" value="Nucleotide-bd_a/b_plait_sf"/>
</dbReference>
<evidence type="ECO:0000256" key="6">
    <source>
        <dbReference type="PROSITE-ProRule" id="PRU00176"/>
    </source>
</evidence>
<dbReference type="PANTHER" id="PTHR16105">
    <property type="entry name" value="RNA-BINDING REGION-CONTAINING PROTEIN 3"/>
    <property type="match status" value="1"/>
</dbReference>
<dbReference type="PANTHER" id="PTHR16105:SF0">
    <property type="entry name" value="RNA-BINDING REGION-CONTAINING PROTEIN 3"/>
    <property type="match status" value="1"/>
</dbReference>
<dbReference type="PROSITE" id="PS50102">
    <property type="entry name" value="RRM"/>
    <property type="match status" value="2"/>
</dbReference>
<organism evidence="9 10">
    <name type="scientific">Schistosoma mekongi</name>
    <name type="common">Parasitic worm</name>
    <dbReference type="NCBI Taxonomy" id="38744"/>
    <lineage>
        <taxon>Eukaryota</taxon>
        <taxon>Metazoa</taxon>
        <taxon>Spiralia</taxon>
        <taxon>Lophotrochozoa</taxon>
        <taxon>Platyhelminthes</taxon>
        <taxon>Trematoda</taxon>
        <taxon>Digenea</taxon>
        <taxon>Strigeidida</taxon>
        <taxon>Schistosomatoidea</taxon>
        <taxon>Schistosomatidae</taxon>
        <taxon>Schistosoma</taxon>
    </lineage>
</organism>
<evidence type="ECO:0000256" key="5">
    <source>
        <dbReference type="ARBA" id="ARBA00023242"/>
    </source>
</evidence>
<feature type="domain" description="RRM" evidence="8">
    <location>
        <begin position="6"/>
        <end position="81"/>
    </location>
</feature>
<dbReference type="InterPro" id="IPR034147">
    <property type="entry name" value="RBM40_RRM1"/>
</dbReference>
<name>A0AAE2D377_SCHME</name>
<keyword evidence="4 6" id="KW-0694">RNA-binding</keyword>
<dbReference type="SUPFAM" id="SSF54928">
    <property type="entry name" value="RNA-binding domain, RBD"/>
    <property type="match status" value="2"/>
</dbReference>
<feature type="region of interest" description="Disordered" evidence="7">
    <location>
        <begin position="347"/>
        <end position="367"/>
    </location>
</feature>
<reference evidence="9" key="2">
    <citation type="journal article" date="2023" name="Infect Dis Poverty">
        <title>Chromosome-scale genome of the human blood fluke Schistosoma mekongi and its implications for public health.</title>
        <authorList>
            <person name="Zhou M."/>
            <person name="Xu L."/>
            <person name="Xu D."/>
            <person name="Chen W."/>
            <person name="Khan J."/>
            <person name="Hu Y."/>
            <person name="Huang H."/>
            <person name="Wei H."/>
            <person name="Zhang Y."/>
            <person name="Chusongsang P."/>
            <person name="Tanasarnprasert K."/>
            <person name="Hu X."/>
            <person name="Limpanont Y."/>
            <person name="Lv Z."/>
        </authorList>
    </citation>
    <scope>NUCLEOTIDE SEQUENCE</scope>
    <source>
        <strain evidence="9">LV_2022a</strain>
    </source>
</reference>
<accession>A0AAE2D377</accession>
<sequence>MKSDANCLIFKHFPTEITEDECVAFLKSLGATTAQYFGQSGSFKYCAYAEFTSEQHAWNVIRNLHQKKILDRRLSVEFAQSVDGLSSVKHQKTSQDKSSEIECSPVTTRAFSAMWDSSFEVPSRLYYKYPDVSHNILTNIVRSLASCPAFYNQVLHIMNKLHLPPPFDDPEHFPGDYLVISASDYVKMQTLIDNIQCISKEENNDSGSILEEMDLSSGAESELASDDEIKMVPPRQKSISVRRRSKVHKKLPNTVTIGYSRTSKRKDADVHDLFELHGAAKKLNLPKTINVNSQPNHSNSYNESEGGFGLIHAESNIEIRDFADKPIPQNSQANYTPISNFQLRKEQLSDEEHEGLEHSIPLPPEPPLDSQNILRVTDNNSSNFVTVLSLDEIISNRLKAEDRNKYPVFAKYDAGTPTSRLYLKNLSQTVTETDLFEIFGVFSNGPVTESSWKPIIPLESTEYFSIRLLTEGRMKGQAFIGLACESVAKQALEATNGYMLYDRPMVVQFARGAKAKADEKSLLLPKQHF</sequence>
<feature type="domain" description="RRM" evidence="8">
    <location>
        <begin position="419"/>
        <end position="512"/>
    </location>
</feature>
<dbReference type="InterPro" id="IPR035979">
    <property type="entry name" value="RBD_domain_sf"/>
</dbReference>
<evidence type="ECO:0000313" key="10">
    <source>
        <dbReference type="Proteomes" id="UP001292079"/>
    </source>
</evidence>
<keyword evidence="10" id="KW-1185">Reference proteome</keyword>
<evidence type="ECO:0000256" key="4">
    <source>
        <dbReference type="ARBA" id="ARBA00022884"/>
    </source>
</evidence>
<proteinExistence type="predicted"/>
<evidence type="ECO:0000256" key="7">
    <source>
        <dbReference type="SAM" id="MobiDB-lite"/>
    </source>
</evidence>